<dbReference type="EMBL" id="JAEMNV010000006">
    <property type="protein sequence ID" value="MBJ8341155.1"/>
    <property type="molecule type" value="Genomic_DNA"/>
</dbReference>
<name>A0A934NTS2_9NOCA</name>
<feature type="region of interest" description="Disordered" evidence="1">
    <location>
        <begin position="1"/>
        <end position="69"/>
    </location>
</feature>
<feature type="compositionally biased region" description="Basic and acidic residues" evidence="1">
    <location>
        <begin position="55"/>
        <end position="69"/>
    </location>
</feature>
<comment type="caution">
    <text evidence="2">The sequence shown here is derived from an EMBL/GenBank/DDBJ whole genome shotgun (WGS) entry which is preliminary data.</text>
</comment>
<proteinExistence type="predicted"/>
<dbReference type="AlphaFoldDB" id="A0A934NTS2"/>
<gene>
    <name evidence="2" type="ORF">JGU71_19905</name>
</gene>
<feature type="compositionally biased region" description="Polar residues" evidence="1">
    <location>
        <begin position="1"/>
        <end position="12"/>
    </location>
</feature>
<evidence type="ECO:0000313" key="3">
    <source>
        <dbReference type="Proteomes" id="UP000655868"/>
    </source>
</evidence>
<sequence length="69" mass="7252">MAVETSEPTRATLSPVPITLIETGTPAAARPSHATAESPQLRAASRDTVVGGEQSRLHRDVAHGRPPDE</sequence>
<evidence type="ECO:0000313" key="2">
    <source>
        <dbReference type="EMBL" id="MBJ8341155.1"/>
    </source>
</evidence>
<dbReference type="RefSeq" id="WP_199706016.1">
    <property type="nucleotide sequence ID" value="NZ_JAEMNV010000006.1"/>
</dbReference>
<protein>
    <submittedName>
        <fullName evidence="2">Uncharacterized protein</fullName>
    </submittedName>
</protein>
<accession>A0A934NTS2</accession>
<organism evidence="2 3">
    <name type="scientific">Antrihabitans stalagmiti</name>
    <dbReference type="NCBI Taxonomy" id="2799499"/>
    <lineage>
        <taxon>Bacteria</taxon>
        <taxon>Bacillati</taxon>
        <taxon>Actinomycetota</taxon>
        <taxon>Actinomycetes</taxon>
        <taxon>Mycobacteriales</taxon>
        <taxon>Nocardiaceae</taxon>
        <taxon>Antrihabitans</taxon>
    </lineage>
</organism>
<dbReference type="Proteomes" id="UP000655868">
    <property type="component" value="Unassembled WGS sequence"/>
</dbReference>
<reference evidence="2" key="1">
    <citation type="submission" date="2020-12" db="EMBL/GenBank/DDBJ databases">
        <title>Antrihabitans popcorni sp. nov. and Antrihabitans auranticaus sp. nov., isolated from a larva cave.</title>
        <authorList>
            <person name="Lee S.D."/>
            <person name="Kim I.S."/>
        </authorList>
    </citation>
    <scope>NUCLEOTIDE SEQUENCE</scope>
    <source>
        <strain evidence="2">YC3-6</strain>
    </source>
</reference>
<keyword evidence="3" id="KW-1185">Reference proteome</keyword>
<evidence type="ECO:0000256" key="1">
    <source>
        <dbReference type="SAM" id="MobiDB-lite"/>
    </source>
</evidence>